<dbReference type="EMBL" id="JAKEKT020000044">
    <property type="protein sequence ID" value="KAL1641017.1"/>
    <property type="molecule type" value="Genomic_DNA"/>
</dbReference>
<comment type="cofactor">
    <cofactor evidence="5">
        <name>FAD</name>
        <dbReference type="ChEBI" id="CHEBI:57692"/>
    </cofactor>
</comment>
<dbReference type="Pfam" id="PF01619">
    <property type="entry name" value="Pro_dh"/>
    <property type="match status" value="1"/>
</dbReference>
<evidence type="ECO:0000259" key="6">
    <source>
        <dbReference type="Pfam" id="PF01619"/>
    </source>
</evidence>
<evidence type="ECO:0000313" key="7">
    <source>
        <dbReference type="EMBL" id="KAL1641017.1"/>
    </source>
</evidence>
<evidence type="ECO:0000256" key="3">
    <source>
        <dbReference type="ARBA" id="ARBA00023002"/>
    </source>
</evidence>
<name>A0ABR3TNC9_9PEZI</name>
<dbReference type="Proteomes" id="UP001521184">
    <property type="component" value="Unassembled WGS sequence"/>
</dbReference>
<dbReference type="InterPro" id="IPR029041">
    <property type="entry name" value="FAD-linked_oxidoreductase-like"/>
</dbReference>
<keyword evidence="4 5" id="KW-0642">Proline metabolism</keyword>
<sequence>MSSQWLLRPSIALLGTITSSKSALLNPDKNPLLNRLLRWTVYNHFCSGTTPQEVRKSVDDLKSVGYQGVILTHAKEIVLDEPDQQAATADAGTEHGSQCHGMVEKWKQSSLDTLRMLGAGDFLALKLTGAGPMAVEALRTQSPIPDAVDDALTQICTEARGQGTRVWIDGEQQVLQRGIDEWVMGLMRRWNRDGRALVYNTIQGYLKGAGANADRHVCLAAREGWTVGVKLVRGAYIEHEVRALIHDTKEETDRSYDAIAEKLVAQMLPPEAQAQGLRFPSAALFLATHNAASVSKTCAMHRARLVAGLPTATLECGQIVGMADELGCELIVNYERCLADPGMTKARPPKAFKCLTWGSVGECMGFLHRRAIENRGAVERTKHMAGALREELRRRTWRMARKE</sequence>
<protein>
    <recommendedName>
        <fullName evidence="2 5">Proline dehydrogenase</fullName>
        <ecNumber evidence="2 5">1.5.5.2</ecNumber>
    </recommendedName>
</protein>
<evidence type="ECO:0000256" key="4">
    <source>
        <dbReference type="ARBA" id="ARBA00023062"/>
    </source>
</evidence>
<dbReference type="EC" id="1.5.5.2" evidence="2 5"/>
<dbReference type="PANTHER" id="PTHR13914">
    <property type="entry name" value="PROLINE OXIDASE"/>
    <property type="match status" value="1"/>
</dbReference>
<feature type="domain" description="Proline dehydrogenase" evidence="6">
    <location>
        <begin position="55"/>
        <end position="382"/>
    </location>
</feature>
<comment type="catalytic activity">
    <reaction evidence="5">
        <text>L-proline + a quinone = (S)-1-pyrroline-5-carboxylate + a quinol + H(+)</text>
        <dbReference type="Rhea" id="RHEA:23784"/>
        <dbReference type="ChEBI" id="CHEBI:15378"/>
        <dbReference type="ChEBI" id="CHEBI:17388"/>
        <dbReference type="ChEBI" id="CHEBI:24646"/>
        <dbReference type="ChEBI" id="CHEBI:60039"/>
        <dbReference type="ChEBI" id="CHEBI:132124"/>
        <dbReference type="EC" id="1.5.5.2"/>
    </reaction>
</comment>
<dbReference type="InterPro" id="IPR015659">
    <property type="entry name" value="Proline_oxidase"/>
</dbReference>
<evidence type="ECO:0000313" key="8">
    <source>
        <dbReference type="Proteomes" id="UP001521184"/>
    </source>
</evidence>
<keyword evidence="5" id="KW-0274">FAD</keyword>
<organism evidence="7 8">
    <name type="scientific">Diplodia intermedia</name>
    <dbReference type="NCBI Taxonomy" id="856260"/>
    <lineage>
        <taxon>Eukaryota</taxon>
        <taxon>Fungi</taxon>
        <taxon>Dikarya</taxon>
        <taxon>Ascomycota</taxon>
        <taxon>Pezizomycotina</taxon>
        <taxon>Dothideomycetes</taxon>
        <taxon>Dothideomycetes incertae sedis</taxon>
        <taxon>Botryosphaeriales</taxon>
        <taxon>Botryosphaeriaceae</taxon>
        <taxon>Diplodia</taxon>
    </lineage>
</organism>
<keyword evidence="8" id="KW-1185">Reference proteome</keyword>
<comment type="similarity">
    <text evidence="1 5">Belongs to the proline oxidase family.</text>
</comment>
<accession>A0ABR3TNC9</accession>
<comment type="caution">
    <text evidence="7">The sequence shown here is derived from an EMBL/GenBank/DDBJ whole genome shotgun (WGS) entry which is preliminary data.</text>
</comment>
<dbReference type="SUPFAM" id="SSF51730">
    <property type="entry name" value="FAD-linked oxidoreductase"/>
    <property type="match status" value="1"/>
</dbReference>
<dbReference type="Gene3D" id="3.20.20.220">
    <property type="match status" value="1"/>
</dbReference>
<dbReference type="InterPro" id="IPR002872">
    <property type="entry name" value="Proline_DH_dom"/>
</dbReference>
<proteinExistence type="inferred from homology"/>
<gene>
    <name evidence="7" type="primary">PUT1_4</name>
    <name evidence="7" type="ORF">SLS58_006459</name>
</gene>
<dbReference type="PANTHER" id="PTHR13914:SF34">
    <property type="entry name" value="PROLINE DEHYDROGENASE"/>
    <property type="match status" value="1"/>
</dbReference>
<evidence type="ECO:0000256" key="2">
    <source>
        <dbReference type="ARBA" id="ARBA00012695"/>
    </source>
</evidence>
<keyword evidence="5" id="KW-0285">Flavoprotein</keyword>
<reference evidence="7 8" key="1">
    <citation type="journal article" date="2023" name="Plant Dis.">
        <title>First Report of Diplodia intermedia Causing Canker and Dieback Diseases on Apple Trees in Canada.</title>
        <authorList>
            <person name="Ellouze W."/>
            <person name="Ilyukhin E."/>
            <person name="Sulman M."/>
            <person name="Ali S."/>
        </authorList>
    </citation>
    <scope>NUCLEOTIDE SEQUENCE [LARGE SCALE GENOMIC DNA]</scope>
    <source>
        <strain evidence="7 8">M45-28</strain>
    </source>
</reference>
<evidence type="ECO:0000256" key="5">
    <source>
        <dbReference type="RuleBase" id="RU364054"/>
    </source>
</evidence>
<evidence type="ECO:0000256" key="1">
    <source>
        <dbReference type="ARBA" id="ARBA00005869"/>
    </source>
</evidence>
<keyword evidence="3 5" id="KW-0560">Oxidoreductase</keyword>
<comment type="function">
    <text evidence="5">Converts proline to delta-1-pyrroline-5-carboxylate.</text>
</comment>